<dbReference type="STRING" id="324925.Ppha_2129"/>
<dbReference type="AlphaFoldDB" id="B4SD75"/>
<dbReference type="eggNOG" id="ENOG5032RZH">
    <property type="taxonomic scope" value="Bacteria"/>
</dbReference>
<proteinExistence type="predicted"/>
<organism evidence="1 2">
    <name type="scientific">Pelodictyon phaeoclathratiforme (strain DSM 5477 / BU-1)</name>
    <dbReference type="NCBI Taxonomy" id="324925"/>
    <lineage>
        <taxon>Bacteria</taxon>
        <taxon>Pseudomonadati</taxon>
        <taxon>Chlorobiota</taxon>
        <taxon>Chlorobiia</taxon>
        <taxon>Chlorobiales</taxon>
        <taxon>Chlorobiaceae</taxon>
        <taxon>Chlorobium/Pelodictyon group</taxon>
        <taxon>Pelodictyon</taxon>
    </lineage>
</organism>
<dbReference type="RefSeq" id="WP_012508811.1">
    <property type="nucleotide sequence ID" value="NC_011060.1"/>
</dbReference>
<protein>
    <recommendedName>
        <fullName evidence="3">TIGR04255 family protein</fullName>
    </recommendedName>
</protein>
<sequence length="249" mass="28185">MNRIPKRLKQEPLIEAIWQVQFEPTGDMQIGDLLPGMLYTALRNDHPQLQLHRLPAADIPPQIAQIDPNLRHVAKYRMEETGLPFLFQVGDRTVTLNCRKPYVGWDAFKAKTVALIDILDQSGLIPVPQRHSLRYIDLLELEPAPNLSALQLSIGLGTLDTQSKPLQIRLELRAENCMHIVQIATPTEAALPEGIRIGSVIDIETLPVPEATSWQGIRNQLDQLHTSSKQLFFEQILTTEAIERLEPEY</sequence>
<dbReference type="HOGENOM" id="CLU_097444_0_0_10"/>
<dbReference type="InterPro" id="IPR026349">
    <property type="entry name" value="CHP04255"/>
</dbReference>
<evidence type="ECO:0000313" key="2">
    <source>
        <dbReference type="Proteomes" id="UP000002724"/>
    </source>
</evidence>
<dbReference type="Proteomes" id="UP000002724">
    <property type="component" value="Chromosome"/>
</dbReference>
<reference evidence="1 2" key="1">
    <citation type="submission" date="2008-06" db="EMBL/GenBank/DDBJ databases">
        <title>Complete sequence of Pelodictyon phaeoclathratiforme BU-1.</title>
        <authorList>
            <consortium name="US DOE Joint Genome Institute"/>
            <person name="Lucas S."/>
            <person name="Copeland A."/>
            <person name="Lapidus A."/>
            <person name="Glavina del Rio T."/>
            <person name="Dalin E."/>
            <person name="Tice H."/>
            <person name="Bruce D."/>
            <person name="Goodwin L."/>
            <person name="Pitluck S."/>
            <person name="Schmutz J."/>
            <person name="Larimer F."/>
            <person name="Land M."/>
            <person name="Hauser L."/>
            <person name="Kyrpides N."/>
            <person name="Mikhailova N."/>
            <person name="Liu Z."/>
            <person name="Li T."/>
            <person name="Zhao F."/>
            <person name="Overmann J."/>
            <person name="Bryant D.A."/>
            <person name="Richardson P."/>
        </authorList>
    </citation>
    <scope>NUCLEOTIDE SEQUENCE [LARGE SCALE GENOMIC DNA]</scope>
    <source>
        <strain evidence="2">DSM 5477 / BU-1</strain>
    </source>
</reference>
<evidence type="ECO:0008006" key="3">
    <source>
        <dbReference type="Google" id="ProtNLM"/>
    </source>
</evidence>
<dbReference type="NCBIfam" id="TIGR04255">
    <property type="entry name" value="sporadTIGR04255"/>
    <property type="match status" value="1"/>
</dbReference>
<dbReference type="KEGG" id="pph:Ppha_2129"/>
<keyword evidence="2" id="KW-1185">Reference proteome</keyword>
<accession>B4SD75</accession>
<name>B4SD75_PELPB</name>
<dbReference type="EMBL" id="CP001110">
    <property type="protein sequence ID" value="ACF44334.1"/>
    <property type="molecule type" value="Genomic_DNA"/>
</dbReference>
<dbReference type="OrthoDB" id="5767768at2"/>
<gene>
    <name evidence="1" type="ordered locus">Ppha_2129</name>
</gene>
<evidence type="ECO:0000313" key="1">
    <source>
        <dbReference type="EMBL" id="ACF44334.1"/>
    </source>
</evidence>